<organism evidence="7 8">
    <name type="scientific">Dekkera bruxellensis</name>
    <name type="common">Brettanomyces custersii</name>
    <dbReference type="NCBI Taxonomy" id="5007"/>
    <lineage>
        <taxon>Eukaryota</taxon>
        <taxon>Fungi</taxon>
        <taxon>Dikarya</taxon>
        <taxon>Ascomycota</taxon>
        <taxon>Saccharomycotina</taxon>
        <taxon>Pichiomycetes</taxon>
        <taxon>Pichiales</taxon>
        <taxon>Pichiaceae</taxon>
        <taxon>Brettanomyces</taxon>
    </lineage>
</organism>
<accession>A0A7D9H2Z0</accession>
<evidence type="ECO:0000313" key="7">
    <source>
        <dbReference type="EMBL" id="VUG17145.1"/>
    </source>
</evidence>
<dbReference type="Pfam" id="PF02133">
    <property type="entry name" value="Transp_cyt_pur"/>
    <property type="match status" value="1"/>
</dbReference>
<name>A0A7D9H2Z0_DEKBR</name>
<feature type="transmembrane region" description="Helical" evidence="6">
    <location>
        <begin position="437"/>
        <end position="457"/>
    </location>
</feature>
<dbReference type="InterPro" id="IPR001248">
    <property type="entry name" value="Pur-cyt_permease"/>
</dbReference>
<dbReference type="AlphaFoldDB" id="A0A7D9H2Z0"/>
<evidence type="ECO:0000256" key="3">
    <source>
        <dbReference type="ARBA" id="ARBA00022692"/>
    </source>
</evidence>
<dbReference type="CDD" id="cd11482">
    <property type="entry name" value="SLC-NCS1sbd_NRT1-like"/>
    <property type="match status" value="1"/>
</dbReference>
<evidence type="ECO:0000256" key="4">
    <source>
        <dbReference type="ARBA" id="ARBA00022989"/>
    </source>
</evidence>
<feature type="transmembrane region" description="Helical" evidence="6">
    <location>
        <begin position="161"/>
        <end position="182"/>
    </location>
</feature>
<dbReference type="Proteomes" id="UP000478008">
    <property type="component" value="Unassembled WGS sequence"/>
</dbReference>
<dbReference type="Gene3D" id="1.10.4160.10">
    <property type="entry name" value="Hydantoin permease"/>
    <property type="match status" value="1"/>
</dbReference>
<feature type="transmembrane region" description="Helical" evidence="6">
    <location>
        <begin position="40"/>
        <end position="62"/>
    </location>
</feature>
<dbReference type="PANTHER" id="PTHR30618">
    <property type="entry name" value="NCS1 FAMILY PURINE/PYRIMIDINE TRANSPORTER"/>
    <property type="match status" value="1"/>
</dbReference>
<dbReference type="EMBL" id="CABFWN010000001">
    <property type="protein sequence ID" value="VUG17145.1"/>
    <property type="molecule type" value="Genomic_DNA"/>
</dbReference>
<dbReference type="GO" id="GO:0005886">
    <property type="term" value="C:plasma membrane"/>
    <property type="evidence" value="ECO:0007669"/>
    <property type="project" value="TreeGrafter"/>
</dbReference>
<proteinExistence type="inferred from homology"/>
<evidence type="ECO:0000313" key="8">
    <source>
        <dbReference type="Proteomes" id="UP000478008"/>
    </source>
</evidence>
<comment type="similarity">
    <text evidence="2">Belongs to the purine-cytosine permease (2.A.39) family.</text>
</comment>
<reference evidence="7 8" key="1">
    <citation type="submission" date="2019-07" db="EMBL/GenBank/DDBJ databases">
        <authorList>
            <person name="Friedrich A."/>
            <person name="Schacherer J."/>
        </authorList>
    </citation>
    <scope>NUCLEOTIDE SEQUENCE [LARGE SCALE GENOMIC DNA]</scope>
</reference>
<dbReference type="PANTHER" id="PTHR30618:SF15">
    <property type="entry name" value="NICOTINAMIDE RIBOSIDE TRANSPORTER 1-RELATED"/>
    <property type="match status" value="1"/>
</dbReference>
<protein>
    <submittedName>
        <fullName evidence="7">DEBR0S1_34200g1_1</fullName>
    </submittedName>
</protein>
<keyword evidence="8" id="KW-1185">Reference proteome</keyword>
<evidence type="ECO:0000256" key="5">
    <source>
        <dbReference type="ARBA" id="ARBA00023136"/>
    </source>
</evidence>
<feature type="transmembrane region" description="Helical" evidence="6">
    <location>
        <begin position="477"/>
        <end position="496"/>
    </location>
</feature>
<dbReference type="GO" id="GO:0015205">
    <property type="term" value="F:nucleobase transmembrane transporter activity"/>
    <property type="evidence" value="ECO:0007669"/>
    <property type="project" value="TreeGrafter"/>
</dbReference>
<comment type="subcellular location">
    <subcellularLocation>
        <location evidence="1">Membrane</location>
        <topology evidence="1">Multi-pass membrane protein</topology>
    </subcellularLocation>
</comment>
<feature type="transmembrane region" description="Helical" evidence="6">
    <location>
        <begin position="189"/>
        <end position="212"/>
    </location>
</feature>
<feature type="transmembrane region" description="Helical" evidence="6">
    <location>
        <begin position="386"/>
        <end position="411"/>
    </location>
</feature>
<dbReference type="InterPro" id="IPR045225">
    <property type="entry name" value="Uracil/uridine/allantoin_perm"/>
</dbReference>
<gene>
    <name evidence="7" type="primary">THI72</name>
    <name evidence="7" type="ORF">DEBR0S1_34200G</name>
</gene>
<keyword evidence="5 6" id="KW-0472">Membrane</keyword>
<feature type="transmembrane region" description="Helical" evidence="6">
    <location>
        <begin position="232"/>
        <end position="252"/>
    </location>
</feature>
<feature type="transmembrane region" description="Helical" evidence="6">
    <location>
        <begin position="273"/>
        <end position="294"/>
    </location>
</feature>
<sequence>MSFLRRFTDAITLEESDGMKNKDLVPIPIDRRKWGFPAYLWYWGITSLCAVTWSAGSSLLSLGLNGNYAMGIVVIANAIISIAAALNGYYASRYHIGFSVYQRVIFGIRGSCIGVLIRAILSVVWFASQAWLGGLCVNVILSSWSKSYLNWENTLPESVPMTSQELCGFVIYLVLTFPFLMVPPQYLDSLLAVATFMIFFMGIGITAWAVHFNGNNYGSLMNEKMSLSSSDMGWAWMYGLSSWYSSLTSGIANQGDYSRYNKSTKGCMYGIVLGTNLTGFLVPLFGILTASALYDKYGTYYWMPNDICMRWLQDNYDSKSRAAAFFCGLALVVSQQGVNTVGNCISGAMDLASLCPRFLNIRRGSVLVMLLAWPTQPWLFYNSDSVFLTVISSFSVFLTPLIAIYICDFYVIRRCKLKISHCYISSKESIYWYNNGINWRSIISFAVGVAPGLPGLINAANPSISISSGALHFFQGSFIFQFAISFCVHYALNLFLNETVGEPDKTDLFNTYKPAECKHYNLIPYSTTNSTDPAIGASEKVFSEEEIMTVESVH</sequence>
<keyword evidence="4 6" id="KW-1133">Transmembrane helix</keyword>
<feature type="transmembrane region" description="Helical" evidence="6">
    <location>
        <begin position="68"/>
        <end position="91"/>
    </location>
</feature>
<evidence type="ECO:0000256" key="6">
    <source>
        <dbReference type="SAM" id="Phobius"/>
    </source>
</evidence>
<evidence type="ECO:0000256" key="2">
    <source>
        <dbReference type="ARBA" id="ARBA00008974"/>
    </source>
</evidence>
<feature type="transmembrane region" description="Helical" evidence="6">
    <location>
        <begin position="112"/>
        <end position="141"/>
    </location>
</feature>
<keyword evidence="3 6" id="KW-0812">Transmembrane</keyword>
<evidence type="ECO:0000256" key="1">
    <source>
        <dbReference type="ARBA" id="ARBA00004141"/>
    </source>
</evidence>